<name>A0A1G4KIU4_9SACH</name>
<evidence type="ECO:0000313" key="1">
    <source>
        <dbReference type="EMBL" id="SCV04434.1"/>
    </source>
</evidence>
<accession>A0A1G4KIU4</accession>
<gene>
    <name evidence="1" type="ORF">LAMI_0H16094G</name>
</gene>
<dbReference type="OrthoDB" id="4032406at2759"/>
<dbReference type="AlphaFoldDB" id="A0A1G4KIU4"/>
<proteinExistence type="predicted"/>
<dbReference type="Proteomes" id="UP000191024">
    <property type="component" value="Chromosome H"/>
</dbReference>
<keyword evidence="2" id="KW-1185">Reference proteome</keyword>
<sequence length="157" mass="17717">MGFEDLDELERLLNHLQRVSAGKQPLFNTVVLNSEEIRRCSENLWSTSGTEKFKTLLDLGNVLSKPLKSDAALYQVLEKLNILLTKGQEGPAMVVIDPLLLTIAVLEILLTVCQSLSNNAEVSKVRRSIEISIIKCIRVHFIRQYADLLWELAKSKI</sequence>
<organism evidence="1 2">
    <name type="scientific">Lachancea mirantina</name>
    <dbReference type="NCBI Taxonomy" id="1230905"/>
    <lineage>
        <taxon>Eukaryota</taxon>
        <taxon>Fungi</taxon>
        <taxon>Dikarya</taxon>
        <taxon>Ascomycota</taxon>
        <taxon>Saccharomycotina</taxon>
        <taxon>Saccharomycetes</taxon>
        <taxon>Saccharomycetales</taxon>
        <taxon>Saccharomycetaceae</taxon>
        <taxon>Lachancea</taxon>
    </lineage>
</organism>
<reference evidence="2" key="1">
    <citation type="submission" date="2016-03" db="EMBL/GenBank/DDBJ databases">
        <authorList>
            <person name="Devillers H."/>
        </authorList>
    </citation>
    <scope>NUCLEOTIDE SEQUENCE [LARGE SCALE GENOMIC DNA]</scope>
</reference>
<protein>
    <submittedName>
        <fullName evidence="1">LAMI_0H16094g1_1</fullName>
    </submittedName>
</protein>
<evidence type="ECO:0000313" key="2">
    <source>
        <dbReference type="Proteomes" id="UP000191024"/>
    </source>
</evidence>
<dbReference type="EMBL" id="LT598468">
    <property type="protein sequence ID" value="SCV04434.1"/>
    <property type="molecule type" value="Genomic_DNA"/>
</dbReference>